<evidence type="ECO:0000256" key="9">
    <source>
        <dbReference type="ARBA" id="ARBA00049127"/>
    </source>
</evidence>
<evidence type="ECO:0000256" key="5">
    <source>
        <dbReference type="ARBA" id="ARBA00023239"/>
    </source>
</evidence>
<gene>
    <name evidence="12" type="primary">LOC102807752</name>
</gene>
<dbReference type="SUPFAM" id="SSF51419">
    <property type="entry name" value="PLP-binding barrel"/>
    <property type="match status" value="1"/>
</dbReference>
<dbReference type="InterPro" id="IPR002433">
    <property type="entry name" value="Orn_de-COase"/>
</dbReference>
<comment type="similarity">
    <text evidence="2">Belongs to the Orn/Lys/Arg decarboxylase class-II family.</text>
</comment>
<dbReference type="EC" id="4.1.1.17" evidence="7"/>
<evidence type="ECO:0000256" key="8">
    <source>
        <dbReference type="ARBA" id="ARBA00046672"/>
    </source>
</evidence>
<evidence type="ECO:0000256" key="4">
    <source>
        <dbReference type="ARBA" id="ARBA00023115"/>
    </source>
</evidence>
<name>A0ABM0LZU7_SACKO</name>
<evidence type="ECO:0000256" key="2">
    <source>
        <dbReference type="ARBA" id="ARBA00008872"/>
    </source>
</evidence>
<sequence>IYTARSKLRMNILDESIVQVVAENVKPRDIIAKTVVKMKVEKNDDAFYVMDIGEVVRRFEEWQSLLPRVHPFYAVKCNSHPVILTVLGALGSGFDCASKSEIEDVLNIGVPASRIIYANPCKSKTHLQFAAVKKAGLMTFDDEYELHKIKEVYPDAKLVIRIKADDPSALVNFRIKFGCDVKHARHLLQVAKQLSLNVVGVSFHVGCLCRDATAYATAIGLSRLVFNYAADIGFNFTLLDIGGGYPGDGKKPITIQCIAEQINQALSEHFPDGCGVTVISEPGRYFAWSTCTLCVNVIGKRVKEIDMKSVGEGTLKENTDCMEVSHMYYCNESRYLSFGILLTLQSKIVPILLK</sequence>
<dbReference type="CDD" id="cd00622">
    <property type="entry name" value="PLPDE_III_ODC"/>
    <property type="match status" value="1"/>
</dbReference>
<keyword evidence="5" id="KW-0456">Lyase</keyword>
<dbReference type="InterPro" id="IPR029066">
    <property type="entry name" value="PLP-binding_barrel"/>
</dbReference>
<dbReference type="PRINTS" id="PR01182">
    <property type="entry name" value="ORNDCRBXLASE"/>
</dbReference>
<dbReference type="Gene3D" id="3.20.20.10">
    <property type="entry name" value="Alanine racemase"/>
    <property type="match status" value="1"/>
</dbReference>
<dbReference type="GeneID" id="102807752"/>
<dbReference type="RefSeq" id="XP_006813288.1">
    <property type="nucleotide sequence ID" value="XM_006813225.1"/>
</dbReference>
<dbReference type="InterPro" id="IPR000183">
    <property type="entry name" value="Orn/DAP/Arg_de-COase"/>
</dbReference>
<dbReference type="InterPro" id="IPR022644">
    <property type="entry name" value="De-COase2_N"/>
</dbReference>
<dbReference type="InterPro" id="IPR009006">
    <property type="entry name" value="Ala_racemase/Decarboxylase_C"/>
</dbReference>
<proteinExistence type="inferred from homology"/>
<evidence type="ECO:0000256" key="1">
    <source>
        <dbReference type="ARBA" id="ARBA00001933"/>
    </source>
</evidence>
<comment type="catalytic activity">
    <reaction evidence="9">
        <text>L-ornithine + H(+) = putrescine + CO2</text>
        <dbReference type="Rhea" id="RHEA:22964"/>
        <dbReference type="ChEBI" id="CHEBI:15378"/>
        <dbReference type="ChEBI" id="CHEBI:16526"/>
        <dbReference type="ChEBI" id="CHEBI:46911"/>
        <dbReference type="ChEBI" id="CHEBI:326268"/>
        <dbReference type="EC" id="4.1.1.17"/>
    </reaction>
</comment>
<keyword evidence="3" id="KW-0663">Pyridoxal phosphate</keyword>
<dbReference type="InterPro" id="IPR022653">
    <property type="entry name" value="De-COase2_pyr-phos_BS"/>
</dbReference>
<dbReference type="PANTHER" id="PTHR11482:SF6">
    <property type="entry name" value="ORNITHINE DECARBOXYLASE 1-RELATED"/>
    <property type="match status" value="1"/>
</dbReference>
<evidence type="ECO:0000313" key="12">
    <source>
        <dbReference type="RefSeq" id="XP_006813288.1"/>
    </source>
</evidence>
<keyword evidence="4" id="KW-0620">Polyamine biosynthesis</keyword>
<feature type="non-terminal residue" evidence="12">
    <location>
        <position position="354"/>
    </location>
</feature>
<comment type="pathway">
    <text evidence="6">Amine and polyamine biosynthesis; putrescine biosynthesis via L-ornithine pathway; putrescine from L-ornithine: step 1/1.</text>
</comment>
<evidence type="ECO:0000313" key="11">
    <source>
        <dbReference type="Proteomes" id="UP000694865"/>
    </source>
</evidence>
<comment type="subunit">
    <text evidence="8">Homodimer. Only the dimer is catalytically active, as the active sites are constructed of residues from both monomers.</text>
</comment>
<dbReference type="PRINTS" id="PR01179">
    <property type="entry name" value="ODADCRBXLASE"/>
</dbReference>
<comment type="cofactor">
    <cofactor evidence="1">
        <name>pyridoxal 5'-phosphate</name>
        <dbReference type="ChEBI" id="CHEBI:597326"/>
    </cofactor>
</comment>
<dbReference type="PROSITE" id="PS00878">
    <property type="entry name" value="ODR_DC_2_1"/>
    <property type="match status" value="1"/>
</dbReference>
<organism evidence="11 12">
    <name type="scientific">Saccoglossus kowalevskii</name>
    <name type="common">Acorn worm</name>
    <dbReference type="NCBI Taxonomy" id="10224"/>
    <lineage>
        <taxon>Eukaryota</taxon>
        <taxon>Metazoa</taxon>
        <taxon>Hemichordata</taxon>
        <taxon>Enteropneusta</taxon>
        <taxon>Harrimaniidae</taxon>
        <taxon>Saccoglossus</taxon>
    </lineage>
</organism>
<feature type="domain" description="Orn/DAP/Arg decarboxylase 2 N-terminal" evidence="10">
    <location>
        <begin position="53"/>
        <end position="287"/>
    </location>
</feature>
<feature type="non-terminal residue" evidence="12">
    <location>
        <position position="1"/>
    </location>
</feature>
<evidence type="ECO:0000256" key="6">
    <source>
        <dbReference type="ARBA" id="ARBA00034115"/>
    </source>
</evidence>
<keyword evidence="11" id="KW-1185">Reference proteome</keyword>
<dbReference type="Pfam" id="PF02784">
    <property type="entry name" value="Orn_Arg_deC_N"/>
    <property type="match status" value="1"/>
</dbReference>
<dbReference type="PANTHER" id="PTHR11482">
    <property type="entry name" value="ARGININE/DIAMINOPIMELATE/ORNITHINE DECARBOXYLASE"/>
    <property type="match status" value="1"/>
</dbReference>
<protein>
    <recommendedName>
        <fullName evidence="7">ornithine decarboxylase</fullName>
        <ecNumber evidence="7">4.1.1.17</ecNumber>
    </recommendedName>
</protein>
<dbReference type="Proteomes" id="UP000694865">
    <property type="component" value="Unplaced"/>
</dbReference>
<dbReference type="Gene3D" id="2.40.37.10">
    <property type="entry name" value="Lyase, Ornithine Decarboxylase, Chain A, domain 1"/>
    <property type="match status" value="1"/>
</dbReference>
<evidence type="ECO:0000256" key="3">
    <source>
        <dbReference type="ARBA" id="ARBA00022898"/>
    </source>
</evidence>
<accession>A0ABM0LZU7</accession>
<reference evidence="12" key="1">
    <citation type="submission" date="2025-08" db="UniProtKB">
        <authorList>
            <consortium name="RefSeq"/>
        </authorList>
    </citation>
    <scope>IDENTIFICATION</scope>
    <source>
        <tissue evidence="12">Testes</tissue>
    </source>
</reference>
<dbReference type="SUPFAM" id="SSF50621">
    <property type="entry name" value="Alanine racemase C-terminal domain-like"/>
    <property type="match status" value="1"/>
</dbReference>
<evidence type="ECO:0000256" key="7">
    <source>
        <dbReference type="ARBA" id="ARBA00034138"/>
    </source>
</evidence>
<evidence type="ECO:0000259" key="10">
    <source>
        <dbReference type="Pfam" id="PF02784"/>
    </source>
</evidence>